<dbReference type="EMBL" id="JBBBZM010000079">
    <property type="protein sequence ID" value="KAL0635007.1"/>
    <property type="molecule type" value="Genomic_DNA"/>
</dbReference>
<dbReference type="Proteomes" id="UP001447188">
    <property type="component" value="Unassembled WGS sequence"/>
</dbReference>
<proteinExistence type="inferred from homology"/>
<dbReference type="InterPro" id="IPR043198">
    <property type="entry name" value="Cyclin/Ssn8"/>
</dbReference>
<comment type="caution">
    <text evidence="3">The sequence shown here is derived from an EMBL/GenBank/DDBJ whole genome shotgun (WGS) entry which is preliminary data.</text>
</comment>
<dbReference type="InterPro" id="IPR013763">
    <property type="entry name" value="Cyclin-like_dom"/>
</dbReference>
<dbReference type="SUPFAM" id="SSF47954">
    <property type="entry name" value="Cyclin-like"/>
    <property type="match status" value="2"/>
</dbReference>
<accession>A0ABR3GGX3</accession>
<organism evidence="3 4">
    <name type="scientific">Discina gigas</name>
    <dbReference type="NCBI Taxonomy" id="1032678"/>
    <lineage>
        <taxon>Eukaryota</taxon>
        <taxon>Fungi</taxon>
        <taxon>Dikarya</taxon>
        <taxon>Ascomycota</taxon>
        <taxon>Pezizomycotina</taxon>
        <taxon>Pezizomycetes</taxon>
        <taxon>Pezizales</taxon>
        <taxon>Discinaceae</taxon>
        <taxon>Discina</taxon>
    </lineage>
</organism>
<dbReference type="Gene3D" id="1.10.472.10">
    <property type="entry name" value="Cyclin-like"/>
    <property type="match status" value="2"/>
</dbReference>
<comment type="similarity">
    <text evidence="1">Belongs to the cyclin family. Cyclin C subfamily.</text>
</comment>
<keyword evidence="4" id="KW-1185">Reference proteome</keyword>
<evidence type="ECO:0000313" key="3">
    <source>
        <dbReference type="EMBL" id="KAL0635007.1"/>
    </source>
</evidence>
<name>A0ABR3GGX3_9PEZI</name>
<sequence length="293" mass="32237">MVSLLCNPLATVEQLASSPSQADGVPMDLETSLRWAGCTLIQSAGILLQLPQKTIATSAILFQRFYLLSSLRSFALLDTVHASLYLSSKLTEHPTKPRDIINVTSYLLLTPSPSPISPPPGKTDPPSTPESYYVPESTYYAQRTRLLAAETSILKSCGFQTHASLPYTLCINYLQSLSALSGDVVRRSFGHLTDALLSPSLLYLTHQPNALAVAAAYLACRECGVKLPGGWWEVFDVEREELGFLVVGMRGVAQFVDEQVKVWRGRGEGIPWGLEEVDMCLERRRVMDEAMQA</sequence>
<dbReference type="InterPro" id="IPR036915">
    <property type="entry name" value="Cyclin-like_sf"/>
</dbReference>
<evidence type="ECO:0000256" key="1">
    <source>
        <dbReference type="ARBA" id="ARBA00008638"/>
    </source>
</evidence>
<feature type="domain" description="Cyclin-like" evidence="2">
    <location>
        <begin position="39"/>
        <end position="155"/>
    </location>
</feature>
<dbReference type="SMART" id="SM00385">
    <property type="entry name" value="CYCLIN"/>
    <property type="match status" value="1"/>
</dbReference>
<protein>
    <recommendedName>
        <fullName evidence="2">Cyclin-like domain-containing protein</fullName>
    </recommendedName>
</protein>
<evidence type="ECO:0000259" key="2">
    <source>
        <dbReference type="SMART" id="SM00385"/>
    </source>
</evidence>
<dbReference type="PANTHER" id="PTHR10026">
    <property type="entry name" value="CYCLIN"/>
    <property type="match status" value="1"/>
</dbReference>
<gene>
    <name evidence="3" type="ORF">Q9L58_006036</name>
</gene>
<reference evidence="3 4" key="1">
    <citation type="submission" date="2024-02" db="EMBL/GenBank/DDBJ databases">
        <title>Discinaceae phylogenomics.</title>
        <authorList>
            <person name="Dirks A.C."/>
            <person name="James T.Y."/>
        </authorList>
    </citation>
    <scope>NUCLEOTIDE SEQUENCE [LARGE SCALE GENOMIC DNA]</scope>
    <source>
        <strain evidence="3 4">ACD0624</strain>
    </source>
</reference>
<evidence type="ECO:0000313" key="4">
    <source>
        <dbReference type="Proteomes" id="UP001447188"/>
    </source>
</evidence>